<keyword evidence="3" id="KW-1185">Reference proteome</keyword>
<evidence type="ECO:0000256" key="1">
    <source>
        <dbReference type="SAM" id="Coils"/>
    </source>
</evidence>
<dbReference type="AlphaFoldDB" id="A0AAN8SY51"/>
<dbReference type="Proteomes" id="UP001371456">
    <property type="component" value="Unassembled WGS sequence"/>
</dbReference>
<reference evidence="2 3" key="1">
    <citation type="submission" date="2024-02" db="EMBL/GenBank/DDBJ databases">
        <title>de novo genome assembly of Solanum bulbocastanum strain 11H21.</title>
        <authorList>
            <person name="Hosaka A.J."/>
        </authorList>
    </citation>
    <scope>NUCLEOTIDE SEQUENCE [LARGE SCALE GENOMIC DNA]</scope>
    <source>
        <tissue evidence="2">Young leaves</tissue>
    </source>
</reference>
<name>A0AAN8SY51_SOLBU</name>
<proteinExistence type="predicted"/>
<evidence type="ECO:0000313" key="2">
    <source>
        <dbReference type="EMBL" id="KAK6774931.1"/>
    </source>
</evidence>
<evidence type="ECO:0000313" key="3">
    <source>
        <dbReference type="Proteomes" id="UP001371456"/>
    </source>
</evidence>
<sequence>MTSPRTFQESIKKLENLEMRALKLQYTLLFWQCTLLIIRKSEPTCFTFAQHKIYNEIDENIKEIEELLSEIDNAKKMINEE</sequence>
<accession>A0AAN8SY51</accession>
<organism evidence="2 3">
    <name type="scientific">Solanum bulbocastanum</name>
    <name type="common">Wild potato</name>
    <dbReference type="NCBI Taxonomy" id="147425"/>
    <lineage>
        <taxon>Eukaryota</taxon>
        <taxon>Viridiplantae</taxon>
        <taxon>Streptophyta</taxon>
        <taxon>Embryophyta</taxon>
        <taxon>Tracheophyta</taxon>
        <taxon>Spermatophyta</taxon>
        <taxon>Magnoliopsida</taxon>
        <taxon>eudicotyledons</taxon>
        <taxon>Gunneridae</taxon>
        <taxon>Pentapetalae</taxon>
        <taxon>asterids</taxon>
        <taxon>lamiids</taxon>
        <taxon>Solanales</taxon>
        <taxon>Solanaceae</taxon>
        <taxon>Solanoideae</taxon>
        <taxon>Solaneae</taxon>
        <taxon>Solanum</taxon>
    </lineage>
</organism>
<comment type="caution">
    <text evidence="2">The sequence shown here is derived from an EMBL/GenBank/DDBJ whole genome shotgun (WGS) entry which is preliminary data.</text>
</comment>
<protein>
    <submittedName>
        <fullName evidence="2">Uncharacterized protein</fullName>
    </submittedName>
</protein>
<keyword evidence="1" id="KW-0175">Coiled coil</keyword>
<dbReference type="EMBL" id="JBANQN010000011">
    <property type="protein sequence ID" value="KAK6774931.1"/>
    <property type="molecule type" value="Genomic_DNA"/>
</dbReference>
<gene>
    <name evidence="2" type="ORF">RDI58_025932</name>
</gene>
<feature type="coiled-coil region" evidence="1">
    <location>
        <begin position="54"/>
        <end position="81"/>
    </location>
</feature>